<dbReference type="Pfam" id="PF00806">
    <property type="entry name" value="PUF"/>
    <property type="match status" value="8"/>
</dbReference>
<reference evidence="7 8" key="1">
    <citation type="submission" date="2024-07" db="EMBL/GenBank/DDBJ databases">
        <title>Chromosome-level genome assembly of the water stick insect Ranatra chinensis (Heteroptera: Nepidae).</title>
        <authorList>
            <person name="Liu X."/>
        </authorList>
    </citation>
    <scope>NUCLEOTIDE SEQUENCE [LARGE SCALE GENOMIC DNA]</scope>
    <source>
        <strain evidence="7">Cailab_2021Rc</strain>
        <tissue evidence="7">Muscle</tissue>
    </source>
</reference>
<feature type="repeat" description="Pumilio" evidence="5">
    <location>
        <begin position="611"/>
        <end position="646"/>
    </location>
</feature>
<evidence type="ECO:0000256" key="4">
    <source>
        <dbReference type="ARBA" id="ARBA00022884"/>
    </source>
</evidence>
<evidence type="ECO:0000256" key="3">
    <source>
        <dbReference type="ARBA" id="ARBA00022737"/>
    </source>
</evidence>
<feature type="repeat" description="Pumilio" evidence="5">
    <location>
        <begin position="575"/>
        <end position="610"/>
    </location>
</feature>
<sequence length="738" mass="78682">QQLFRGQQQSAAAAAAAAANGAAQLQLVQQQQQYLAAAAATQQQQLAAAAAAATFPPHAAPYIINPQEPYVIAGPTVVPQYYGVPWGVYPANIIQQGAAAAAAAATTQQRRPLTPSSATQVQAGQYQVIPAYYDQNGSLVMRGIGNGTPMRLVSPAPVLVNAPTPAGVAGSSMRLLGSQTQQITTPPSSIYSSTQPASLYTTPTANGTAISGLPPQSGANGSAGGYSNNLASLTSSLSSLGAGLGLGTGSNGRRDSFDRNTSAYSPSLEYGRAKWPQSYGALGTVTASASPLGLASGSLTPPPLGSSGNLHLGALTSSATRSLVSAAPGAEAKFRTAAAVAAAAVFGTPASSLFTKLGVVPRTLTTSPLDTKPTGRSRLLEDFRNNRYPTLQLRDLGNHIVEFSQDQHGSRFIQQKLERATVPEKQLVFSEIIASAYNLMTDVFGNYVIQKFFEFGTPEQKTTLAQKVRGHVLQLALQMYGCRVIQKALESISGEQQVEIVRELDGHVLKCVKDQNGNHVVQKCIECVNPQALQFIINAFQGQVFTLSTHPYGCRVIQRILEHCTQEQTAPILEELHQHTDQLIQDQYGNYVIQHVLEHGKAEDKALLIGAVRGKVLVLSQHKFASNVVEKCVTHATRAERAVLIEEVCGFNDNALHVMMKDQYANYVVQKMLDVCEASQRKVLMHKIRPHFASLRKYTYGKHIIAKLDKFFMKSANNPGGAGDLGPIGPPPPSNGVL</sequence>
<evidence type="ECO:0000313" key="8">
    <source>
        <dbReference type="Proteomes" id="UP001558652"/>
    </source>
</evidence>
<keyword evidence="3" id="KW-0677">Repeat</keyword>
<organism evidence="7 8">
    <name type="scientific">Ranatra chinensis</name>
    <dbReference type="NCBI Taxonomy" id="642074"/>
    <lineage>
        <taxon>Eukaryota</taxon>
        <taxon>Metazoa</taxon>
        <taxon>Ecdysozoa</taxon>
        <taxon>Arthropoda</taxon>
        <taxon>Hexapoda</taxon>
        <taxon>Insecta</taxon>
        <taxon>Pterygota</taxon>
        <taxon>Neoptera</taxon>
        <taxon>Paraneoptera</taxon>
        <taxon>Hemiptera</taxon>
        <taxon>Heteroptera</taxon>
        <taxon>Panheteroptera</taxon>
        <taxon>Nepomorpha</taxon>
        <taxon>Nepidae</taxon>
        <taxon>Ranatrinae</taxon>
        <taxon>Ranatra</taxon>
    </lineage>
</organism>
<feature type="repeat" description="Pumilio" evidence="5">
    <location>
        <begin position="503"/>
        <end position="538"/>
    </location>
</feature>
<dbReference type="SMART" id="SM00025">
    <property type="entry name" value="Pumilio"/>
    <property type="match status" value="8"/>
</dbReference>
<dbReference type="PROSITE" id="PS50302">
    <property type="entry name" value="PUM"/>
    <property type="match status" value="8"/>
</dbReference>
<comment type="subcellular location">
    <subcellularLocation>
        <location evidence="1">Cytoplasm</location>
    </subcellularLocation>
</comment>
<keyword evidence="4" id="KW-0694">RNA-binding</keyword>
<evidence type="ECO:0000313" key="7">
    <source>
        <dbReference type="EMBL" id="KAL1140948.1"/>
    </source>
</evidence>
<dbReference type="EMBL" id="JBFDAA010000001">
    <property type="protein sequence ID" value="KAL1140948.1"/>
    <property type="molecule type" value="Genomic_DNA"/>
</dbReference>
<feature type="non-terminal residue" evidence="7">
    <location>
        <position position="1"/>
    </location>
</feature>
<accession>A0ABD0ZJK9</accession>
<dbReference type="InterPro" id="IPR033133">
    <property type="entry name" value="PUM-HD"/>
</dbReference>
<protein>
    <recommendedName>
        <fullName evidence="6">PUM-HD domain-containing protein</fullName>
    </recommendedName>
</protein>
<feature type="repeat" description="Pumilio" evidence="5">
    <location>
        <begin position="539"/>
        <end position="574"/>
    </location>
</feature>
<feature type="domain" description="PUM-HD" evidence="6">
    <location>
        <begin position="375"/>
        <end position="712"/>
    </location>
</feature>
<feature type="repeat" description="Pumilio" evidence="5">
    <location>
        <begin position="431"/>
        <end position="466"/>
    </location>
</feature>
<dbReference type="AlphaFoldDB" id="A0ABD0ZJK9"/>
<dbReference type="GO" id="GO:0005737">
    <property type="term" value="C:cytoplasm"/>
    <property type="evidence" value="ECO:0007669"/>
    <property type="project" value="UniProtKB-SubCell"/>
</dbReference>
<name>A0ABD0ZJK9_9HEMI</name>
<feature type="repeat" description="Pumilio" evidence="5">
    <location>
        <begin position="467"/>
        <end position="502"/>
    </location>
</feature>
<proteinExistence type="predicted"/>
<gene>
    <name evidence="7" type="ORF">AAG570_000876</name>
</gene>
<dbReference type="Gene3D" id="1.25.10.10">
    <property type="entry name" value="Leucine-rich Repeat Variant"/>
    <property type="match status" value="1"/>
</dbReference>
<dbReference type="InterPro" id="IPR011989">
    <property type="entry name" value="ARM-like"/>
</dbReference>
<feature type="repeat" description="Pumilio" evidence="5">
    <location>
        <begin position="650"/>
        <end position="686"/>
    </location>
</feature>
<dbReference type="PANTHER" id="PTHR12537:SF12">
    <property type="entry name" value="MATERNAL PROTEIN PUMILIO"/>
    <property type="match status" value="1"/>
</dbReference>
<evidence type="ECO:0000256" key="2">
    <source>
        <dbReference type="ARBA" id="ARBA00022490"/>
    </source>
</evidence>
<keyword evidence="2" id="KW-0963">Cytoplasm</keyword>
<evidence type="ECO:0000256" key="5">
    <source>
        <dbReference type="PROSITE-ProRule" id="PRU00317"/>
    </source>
</evidence>
<dbReference type="SUPFAM" id="SSF48371">
    <property type="entry name" value="ARM repeat"/>
    <property type="match status" value="1"/>
</dbReference>
<dbReference type="InterPro" id="IPR001313">
    <property type="entry name" value="Pumilio_RNA-bd_rpt"/>
</dbReference>
<comment type="caution">
    <text evidence="7">The sequence shown here is derived from an EMBL/GenBank/DDBJ whole genome shotgun (WGS) entry which is preliminary data.</text>
</comment>
<dbReference type="Proteomes" id="UP001558652">
    <property type="component" value="Unassembled WGS sequence"/>
</dbReference>
<dbReference type="GO" id="GO:0003723">
    <property type="term" value="F:RNA binding"/>
    <property type="evidence" value="ECO:0007669"/>
    <property type="project" value="UniProtKB-KW"/>
</dbReference>
<dbReference type="GO" id="GO:0010608">
    <property type="term" value="P:post-transcriptional regulation of gene expression"/>
    <property type="evidence" value="ECO:0007669"/>
    <property type="project" value="UniProtKB-ARBA"/>
</dbReference>
<dbReference type="PANTHER" id="PTHR12537">
    <property type="entry name" value="RNA BINDING PROTEIN PUMILIO-RELATED"/>
    <property type="match status" value="1"/>
</dbReference>
<dbReference type="PROSITE" id="PS50303">
    <property type="entry name" value="PUM_HD"/>
    <property type="match status" value="1"/>
</dbReference>
<keyword evidence="8" id="KW-1185">Reference proteome</keyword>
<feature type="repeat" description="Pumilio" evidence="5">
    <location>
        <begin position="395"/>
        <end position="430"/>
    </location>
</feature>
<dbReference type="InterPro" id="IPR016024">
    <property type="entry name" value="ARM-type_fold"/>
</dbReference>
<evidence type="ECO:0000256" key="1">
    <source>
        <dbReference type="ARBA" id="ARBA00004496"/>
    </source>
</evidence>
<dbReference type="InterPro" id="IPR033712">
    <property type="entry name" value="Pumilio_RNA-bd"/>
</dbReference>
<dbReference type="FunFam" id="1.25.10.10:FF:000004">
    <property type="entry name" value="Pumilio homolog 1 isoform 2"/>
    <property type="match status" value="1"/>
</dbReference>
<dbReference type="CDD" id="cd07920">
    <property type="entry name" value="Pumilio"/>
    <property type="match status" value="1"/>
</dbReference>
<evidence type="ECO:0000259" key="6">
    <source>
        <dbReference type="PROSITE" id="PS50303"/>
    </source>
</evidence>